<feature type="domain" description="NmrA-like" evidence="4">
    <location>
        <begin position="33"/>
        <end position="217"/>
    </location>
</feature>
<evidence type="ECO:0000256" key="1">
    <source>
        <dbReference type="ARBA" id="ARBA00005725"/>
    </source>
</evidence>
<keyword evidence="6" id="KW-1185">Reference proteome</keyword>
<accession>A0A9N8PP38</accession>
<proteinExistence type="inferred from homology"/>
<dbReference type="PANTHER" id="PTHR47706">
    <property type="entry name" value="NMRA-LIKE FAMILY PROTEIN"/>
    <property type="match status" value="1"/>
</dbReference>
<dbReference type="PANTHER" id="PTHR47706:SF4">
    <property type="entry name" value="NMRA-LIKE DOMAIN-CONTAINING PROTEIN"/>
    <property type="match status" value="1"/>
</dbReference>
<dbReference type="Gene3D" id="3.40.50.720">
    <property type="entry name" value="NAD(P)-binding Rossmann-like Domain"/>
    <property type="match status" value="1"/>
</dbReference>
<dbReference type="Pfam" id="PF05368">
    <property type="entry name" value="NmrA"/>
    <property type="match status" value="1"/>
</dbReference>
<dbReference type="InterPro" id="IPR036291">
    <property type="entry name" value="NAD(P)-bd_dom_sf"/>
</dbReference>
<evidence type="ECO:0000256" key="2">
    <source>
        <dbReference type="ARBA" id="ARBA00022857"/>
    </source>
</evidence>
<comment type="similarity">
    <text evidence="1">Belongs to the NmrA-type oxidoreductase family. Isoflavone reductase subfamily.</text>
</comment>
<dbReference type="InterPro" id="IPR008030">
    <property type="entry name" value="NmrA-like"/>
</dbReference>
<dbReference type="Gene3D" id="3.90.25.10">
    <property type="entry name" value="UDP-galactose 4-epimerase, domain 1"/>
    <property type="match status" value="1"/>
</dbReference>
<dbReference type="OrthoDB" id="10000533at2759"/>
<evidence type="ECO:0000313" key="5">
    <source>
        <dbReference type="EMBL" id="CAD0106610.1"/>
    </source>
</evidence>
<dbReference type="Proteomes" id="UP000745764">
    <property type="component" value="Unassembled WGS sequence"/>
</dbReference>
<keyword evidence="2" id="KW-0521">NADP</keyword>
<dbReference type="InterPro" id="IPR051609">
    <property type="entry name" value="NmrA/Isoflavone_reductase-like"/>
</dbReference>
<dbReference type="AlphaFoldDB" id="A0A9N8PP38"/>
<sequence length="292" mass="32893">MVKIAIAGGAGKIIDVLLATGKHEILILSRKVDYQSQTQLRHALSGVHTLLSFISEQDDPASPLQKNIIRAAVDAGVKRFAPSEWASWYSYKGEIRRYLEEEVNKDEQILEYTLFQPGYFLNYLTSPYKSSNYLQQMQTPFDFDEGRFIMIDGSDNDRITLTTVQDLAQVVARAVEYEGKWPVVGGISGVELSMKQIIELGESIRGKTFKVEKIPIVELRDGSWKSSWSPKIDHPSIPPQKDDRLSRIMVSGILQAISAGDLVSSNEWNRLLPDLEFAQSEKFLANVWDGKP</sequence>
<dbReference type="GO" id="GO:0016491">
    <property type="term" value="F:oxidoreductase activity"/>
    <property type="evidence" value="ECO:0007669"/>
    <property type="project" value="UniProtKB-KW"/>
</dbReference>
<evidence type="ECO:0000256" key="3">
    <source>
        <dbReference type="ARBA" id="ARBA00023002"/>
    </source>
</evidence>
<protein>
    <recommendedName>
        <fullName evidence="4">NmrA-like domain-containing protein</fullName>
    </recommendedName>
</protein>
<organism evidence="5 6">
    <name type="scientific">Aureobasidium uvarum</name>
    <dbReference type="NCBI Taxonomy" id="2773716"/>
    <lineage>
        <taxon>Eukaryota</taxon>
        <taxon>Fungi</taxon>
        <taxon>Dikarya</taxon>
        <taxon>Ascomycota</taxon>
        <taxon>Pezizomycotina</taxon>
        <taxon>Dothideomycetes</taxon>
        <taxon>Dothideomycetidae</taxon>
        <taxon>Dothideales</taxon>
        <taxon>Saccotheciaceae</taxon>
        <taxon>Aureobasidium</taxon>
    </lineage>
</organism>
<gene>
    <name evidence="5" type="ORF">AWRI4620_LOCUS865</name>
</gene>
<comment type="caution">
    <text evidence="5">The sequence shown here is derived from an EMBL/GenBank/DDBJ whole genome shotgun (WGS) entry which is preliminary data.</text>
</comment>
<name>A0A9N8PP38_9PEZI</name>
<dbReference type="EMBL" id="CAINUL010000001">
    <property type="protein sequence ID" value="CAD0106610.1"/>
    <property type="molecule type" value="Genomic_DNA"/>
</dbReference>
<dbReference type="SUPFAM" id="SSF51735">
    <property type="entry name" value="NAD(P)-binding Rossmann-fold domains"/>
    <property type="match status" value="1"/>
</dbReference>
<evidence type="ECO:0000259" key="4">
    <source>
        <dbReference type="Pfam" id="PF05368"/>
    </source>
</evidence>
<keyword evidence="3" id="KW-0560">Oxidoreductase</keyword>
<evidence type="ECO:0000313" key="6">
    <source>
        <dbReference type="Proteomes" id="UP000745764"/>
    </source>
</evidence>
<reference evidence="5" key="1">
    <citation type="submission" date="2020-06" db="EMBL/GenBank/DDBJ databases">
        <authorList>
            <person name="Onetto C."/>
        </authorList>
    </citation>
    <scope>NUCLEOTIDE SEQUENCE</scope>
</reference>